<dbReference type="SMART" id="SM00052">
    <property type="entry name" value="EAL"/>
    <property type="match status" value="1"/>
</dbReference>
<dbReference type="CDD" id="cd01948">
    <property type="entry name" value="EAL"/>
    <property type="match status" value="1"/>
</dbReference>
<dbReference type="SMART" id="SM00267">
    <property type="entry name" value="GGDEF"/>
    <property type="match status" value="1"/>
</dbReference>
<evidence type="ECO:0000259" key="2">
    <source>
        <dbReference type="PROSITE" id="PS50110"/>
    </source>
</evidence>
<feature type="domain" description="GGDEF" evidence="4">
    <location>
        <begin position="174"/>
        <end position="308"/>
    </location>
</feature>
<dbReference type="Proteomes" id="UP000306416">
    <property type="component" value="Unassembled WGS sequence"/>
</dbReference>
<reference evidence="5 6" key="1">
    <citation type="submission" date="2019-04" db="EMBL/GenBank/DDBJ databases">
        <title>Geobacter oryzae sp. nov., ferric-reducing bacteria isolated from paddy soil.</title>
        <authorList>
            <person name="Xu Z."/>
            <person name="Masuda Y."/>
            <person name="Itoh H."/>
            <person name="Senoo K."/>
        </authorList>
    </citation>
    <scope>NUCLEOTIDE SEQUENCE [LARGE SCALE GENOMIC DNA]</scope>
    <source>
        <strain evidence="5 6">Red111</strain>
    </source>
</reference>
<evidence type="ECO:0000313" key="5">
    <source>
        <dbReference type="EMBL" id="TGU72503.1"/>
    </source>
</evidence>
<dbReference type="SUPFAM" id="SSF52172">
    <property type="entry name" value="CheY-like"/>
    <property type="match status" value="1"/>
</dbReference>
<sequence>MDRAEKLFSGAALLLVEDEVEAREMLGRMLSLNYPEAKIYQTDDGAAGLEMYRQFRPEVVITDLNMPHMNGIAMAREIKEIDRDATIVAVTAHSETSYLLNAIEIGIDHYLLKPVNYPELFRIMERVGEKIKLRRMEQLMMHQAQHDTLTDLPNRKLFMDFLTLELAQARRNRKSLAVLFLDLDHFKQINDTLGHAAGDELLQAVARRLKGCVRESDTVARIGGDEFNVLMPDLSQTDDVGVVVHKIMGVFEAPFRLEGVEVKATTSVGVSMYPEDGDSTEELLKKADAAMYAAKQHDGSSYLFYNDEINARTANRQSLLRSLRVAAHNGELELLYQPLYSLGSRCICGAEALLRWRHPQQGVLLPAQFLTVAEETGAIIPIGAWVISRACAQARRWQELGLDLKLTVNLTSRELQQPDLPETVLRELSDNGLSPWSLELDVPERALMDGGSLGQKNMHRLTERGVAFAVDDFGTGASSLQRIRRLPVAKLKIDRSFISNTIIEPEALDVVTAVVCMSHSMRLRVSAVGVESPEQLTLMENRGCDEVQGDLIGKPLAAAEFERLVVSA</sequence>
<accession>A0A4S1CGM5</accession>
<keyword evidence="1" id="KW-0597">Phosphoprotein</keyword>
<name>A0A4S1CGM5_9BACT</name>
<proteinExistence type="predicted"/>
<organism evidence="5 6">
    <name type="scientific">Geomonas terrae</name>
    <dbReference type="NCBI Taxonomy" id="2562681"/>
    <lineage>
        <taxon>Bacteria</taxon>
        <taxon>Pseudomonadati</taxon>
        <taxon>Thermodesulfobacteriota</taxon>
        <taxon>Desulfuromonadia</taxon>
        <taxon>Geobacterales</taxon>
        <taxon>Geobacteraceae</taxon>
        <taxon>Geomonas</taxon>
    </lineage>
</organism>
<dbReference type="InterPro" id="IPR043128">
    <property type="entry name" value="Rev_trsase/Diguanyl_cyclase"/>
</dbReference>
<dbReference type="Gene3D" id="3.40.50.2300">
    <property type="match status" value="1"/>
</dbReference>
<feature type="domain" description="Response regulatory" evidence="2">
    <location>
        <begin position="12"/>
        <end position="128"/>
    </location>
</feature>
<dbReference type="CDD" id="cd17536">
    <property type="entry name" value="REC_YesN-like"/>
    <property type="match status" value="1"/>
</dbReference>
<keyword evidence="6" id="KW-1185">Reference proteome</keyword>
<dbReference type="PANTHER" id="PTHR44757:SF2">
    <property type="entry name" value="BIOFILM ARCHITECTURE MAINTENANCE PROTEIN MBAA"/>
    <property type="match status" value="1"/>
</dbReference>
<dbReference type="FunFam" id="3.30.70.270:FF:000001">
    <property type="entry name" value="Diguanylate cyclase domain protein"/>
    <property type="match status" value="1"/>
</dbReference>
<dbReference type="SMART" id="SM00448">
    <property type="entry name" value="REC"/>
    <property type="match status" value="1"/>
</dbReference>
<feature type="modified residue" description="4-aspartylphosphate" evidence="1">
    <location>
        <position position="63"/>
    </location>
</feature>
<dbReference type="InterPro" id="IPR001633">
    <property type="entry name" value="EAL_dom"/>
</dbReference>
<dbReference type="InterPro" id="IPR035919">
    <property type="entry name" value="EAL_sf"/>
</dbReference>
<evidence type="ECO:0000259" key="4">
    <source>
        <dbReference type="PROSITE" id="PS50887"/>
    </source>
</evidence>
<dbReference type="NCBIfam" id="TIGR00254">
    <property type="entry name" value="GGDEF"/>
    <property type="match status" value="1"/>
</dbReference>
<dbReference type="GO" id="GO:0000160">
    <property type="term" value="P:phosphorelay signal transduction system"/>
    <property type="evidence" value="ECO:0007669"/>
    <property type="project" value="InterPro"/>
</dbReference>
<evidence type="ECO:0000313" key="6">
    <source>
        <dbReference type="Proteomes" id="UP000306416"/>
    </source>
</evidence>
<dbReference type="PROSITE" id="PS50887">
    <property type="entry name" value="GGDEF"/>
    <property type="match status" value="1"/>
</dbReference>
<dbReference type="SUPFAM" id="SSF55073">
    <property type="entry name" value="Nucleotide cyclase"/>
    <property type="match status" value="1"/>
</dbReference>
<dbReference type="CDD" id="cd01949">
    <property type="entry name" value="GGDEF"/>
    <property type="match status" value="1"/>
</dbReference>
<dbReference type="InterPro" id="IPR011006">
    <property type="entry name" value="CheY-like_superfamily"/>
</dbReference>
<evidence type="ECO:0000259" key="3">
    <source>
        <dbReference type="PROSITE" id="PS50883"/>
    </source>
</evidence>
<feature type="domain" description="EAL" evidence="3">
    <location>
        <begin position="316"/>
        <end position="568"/>
    </location>
</feature>
<dbReference type="SUPFAM" id="SSF141868">
    <property type="entry name" value="EAL domain-like"/>
    <property type="match status" value="1"/>
</dbReference>
<gene>
    <name evidence="5" type="ORF">E4633_09365</name>
</gene>
<evidence type="ECO:0000256" key="1">
    <source>
        <dbReference type="PROSITE-ProRule" id="PRU00169"/>
    </source>
</evidence>
<dbReference type="Gene3D" id="3.30.70.270">
    <property type="match status" value="1"/>
</dbReference>
<dbReference type="PROSITE" id="PS50110">
    <property type="entry name" value="RESPONSE_REGULATORY"/>
    <property type="match status" value="1"/>
</dbReference>
<dbReference type="Pfam" id="PF00072">
    <property type="entry name" value="Response_reg"/>
    <property type="match status" value="1"/>
</dbReference>
<dbReference type="RefSeq" id="WP_135869980.1">
    <property type="nucleotide sequence ID" value="NZ_SRSC01000002.1"/>
</dbReference>
<dbReference type="PROSITE" id="PS50883">
    <property type="entry name" value="EAL"/>
    <property type="match status" value="1"/>
</dbReference>
<dbReference type="Pfam" id="PF00563">
    <property type="entry name" value="EAL"/>
    <property type="match status" value="1"/>
</dbReference>
<dbReference type="GO" id="GO:0003824">
    <property type="term" value="F:catalytic activity"/>
    <property type="evidence" value="ECO:0007669"/>
    <property type="project" value="UniProtKB-ARBA"/>
</dbReference>
<dbReference type="EMBL" id="SRSC01000002">
    <property type="protein sequence ID" value="TGU72503.1"/>
    <property type="molecule type" value="Genomic_DNA"/>
</dbReference>
<dbReference type="PANTHER" id="PTHR44757">
    <property type="entry name" value="DIGUANYLATE CYCLASE DGCP"/>
    <property type="match status" value="1"/>
</dbReference>
<dbReference type="AlphaFoldDB" id="A0A4S1CGM5"/>
<dbReference type="InterPro" id="IPR052155">
    <property type="entry name" value="Biofilm_reg_signaling"/>
</dbReference>
<dbReference type="InterPro" id="IPR000160">
    <property type="entry name" value="GGDEF_dom"/>
</dbReference>
<dbReference type="InterPro" id="IPR029787">
    <property type="entry name" value="Nucleotide_cyclase"/>
</dbReference>
<dbReference type="Gene3D" id="3.20.20.450">
    <property type="entry name" value="EAL domain"/>
    <property type="match status" value="1"/>
</dbReference>
<protein>
    <submittedName>
        <fullName evidence="5">GGDEF domain-containing response regulator</fullName>
    </submittedName>
</protein>
<comment type="caution">
    <text evidence="5">The sequence shown here is derived from an EMBL/GenBank/DDBJ whole genome shotgun (WGS) entry which is preliminary data.</text>
</comment>
<dbReference type="InterPro" id="IPR001789">
    <property type="entry name" value="Sig_transdc_resp-reg_receiver"/>
</dbReference>
<dbReference type="Pfam" id="PF00990">
    <property type="entry name" value="GGDEF"/>
    <property type="match status" value="1"/>
</dbReference>